<evidence type="ECO:0000256" key="1">
    <source>
        <dbReference type="ARBA" id="ARBA00001947"/>
    </source>
</evidence>
<evidence type="ECO:0000256" key="9">
    <source>
        <dbReference type="SAM" id="SignalP"/>
    </source>
</evidence>
<keyword evidence="7" id="KW-0482">Metalloprotease</keyword>
<evidence type="ECO:0000256" key="8">
    <source>
        <dbReference type="RuleBase" id="RU004447"/>
    </source>
</evidence>
<evidence type="ECO:0000256" key="6">
    <source>
        <dbReference type="ARBA" id="ARBA00022833"/>
    </source>
</evidence>
<evidence type="ECO:0000256" key="7">
    <source>
        <dbReference type="ARBA" id="ARBA00023049"/>
    </source>
</evidence>
<dbReference type="GO" id="GO:0004222">
    <property type="term" value="F:metalloendopeptidase activity"/>
    <property type="evidence" value="ECO:0007669"/>
    <property type="project" value="InterPro"/>
</dbReference>
<evidence type="ECO:0000256" key="5">
    <source>
        <dbReference type="ARBA" id="ARBA00022801"/>
    </source>
</evidence>
<feature type="domain" description="Peptidase M16 N-terminal" evidence="10">
    <location>
        <begin position="63"/>
        <end position="183"/>
    </location>
</feature>
<dbReference type="InterPro" id="IPR011249">
    <property type="entry name" value="Metalloenz_LuxS/M16"/>
</dbReference>
<dbReference type="AlphaFoldDB" id="A0A7X1F760"/>
<name>A0A7X1F760_9SPHN</name>
<organism evidence="12 13">
    <name type="scientific">Novosphingobium aerophilum</name>
    <dbReference type="NCBI Taxonomy" id="2839843"/>
    <lineage>
        <taxon>Bacteria</taxon>
        <taxon>Pseudomonadati</taxon>
        <taxon>Pseudomonadota</taxon>
        <taxon>Alphaproteobacteria</taxon>
        <taxon>Sphingomonadales</taxon>
        <taxon>Sphingomonadaceae</taxon>
        <taxon>Novosphingobium</taxon>
    </lineage>
</organism>
<dbReference type="Pfam" id="PF00675">
    <property type="entry name" value="Peptidase_M16"/>
    <property type="match status" value="1"/>
</dbReference>
<feature type="chain" id="PRO_5031290339" evidence="9">
    <location>
        <begin position="27"/>
        <end position="948"/>
    </location>
</feature>
<evidence type="ECO:0000256" key="3">
    <source>
        <dbReference type="ARBA" id="ARBA00022670"/>
    </source>
</evidence>
<comment type="caution">
    <text evidence="12">The sequence shown here is derived from an EMBL/GenBank/DDBJ whole genome shotgun (WGS) entry which is preliminary data.</text>
</comment>
<dbReference type="Pfam" id="PF05193">
    <property type="entry name" value="Peptidase_M16_C"/>
    <property type="match status" value="2"/>
</dbReference>
<keyword evidence="4" id="KW-0479">Metal-binding</keyword>
<sequence>MKLRHTVSLIALTLLSASLVAPPAFAQDAPLKQKGRWAQEYNGRKPDPAVTFGTLPNGLRYAILRNTTPSDGVAMRLRIGSGSIEETDEQQGLAHFLEHMAFRGSRNVADGEVVKMLERQGLRFGPDTNAFTAQDQTVYMFNFPKADDAALDTGLSLFREIGERLTLDAAALEAEKGVILSEERARDVPVYRMTKANLGNVLAGTRAARRWPIGTVETIKAATPERMRDYYRRYYRPDNATLIVVGNIDPARVEARIKAGFADWKASGPATPVEPGTPSPAQPAIEFVAAGAPDVLTLSWVRPVDRRADTVAVVREQALQQVGLVVLNNRIADRAAKPGSPFVGGGAATVPDLIDTAALTQVGIAAAPDKWSEALAAVIEEQRQIVSGPIAPEELQRAVAQVMTGLKAKAEGASTRKHEDLANALVKAVDQDELFTHPQQDLALAETVLAGLTPAEVSQAVKAAFAGQGPVLFRSAQAGGAGVPALQAQLAAAYARPLALRAAEVAVVWLYDSFGAAGTVTAQTRDADLGTTLVTFANGTRLTVKQTPFEKDRIRIKVSLGQGRAGVPAPLVHALWAAELAPLGGTGKLGLPDIQRWGQSGGKFVGATLESDSLAFHLNGVTRPADLSSEMQLLAAFARDPGFRPELGEKLGAIAPMIAGQVEANPGAVFQRERDRLFGGGDGRFGEVVSAADLSATRPADLPALLGPALAGAADLTIVGDIDVPTAVAAVQATFGAGAARPRPAAPQVRLTMPTGRTEPYTVTHAGRADQAIYGAFWSLTDYFADPRQSDVADVAAAILEARMVDTVREKLGITYSPRARARASVQLPGQGYIGVSLETPPAKFDTFRTLLDQQLQDLAAKPIGPDELARAVQPLIQREIKLRESNEWWVENLATIWRESRAKAALVSKPDRFATIAATEVQAFVAKRMASQQPVVVIARAAEKAGQ</sequence>
<feature type="domain" description="Peptidase M16 C-terminal" evidence="11">
    <location>
        <begin position="222"/>
        <end position="401"/>
    </location>
</feature>
<dbReference type="PANTHER" id="PTHR43690:SF17">
    <property type="entry name" value="PROTEIN YHJJ"/>
    <property type="match status" value="1"/>
</dbReference>
<evidence type="ECO:0000256" key="4">
    <source>
        <dbReference type="ARBA" id="ARBA00022723"/>
    </source>
</evidence>
<evidence type="ECO:0000259" key="11">
    <source>
        <dbReference type="Pfam" id="PF05193"/>
    </source>
</evidence>
<dbReference type="PANTHER" id="PTHR43690">
    <property type="entry name" value="NARDILYSIN"/>
    <property type="match status" value="1"/>
</dbReference>
<dbReference type="EMBL" id="JACLAU010000008">
    <property type="protein sequence ID" value="MBC2651615.1"/>
    <property type="molecule type" value="Genomic_DNA"/>
</dbReference>
<evidence type="ECO:0000313" key="13">
    <source>
        <dbReference type="Proteomes" id="UP000520156"/>
    </source>
</evidence>
<dbReference type="Gene3D" id="3.30.830.10">
    <property type="entry name" value="Metalloenzyme, LuxS/M16 peptidase-like"/>
    <property type="match status" value="4"/>
</dbReference>
<keyword evidence="13" id="KW-1185">Reference proteome</keyword>
<gene>
    <name evidence="12" type="ORF">H7F49_07855</name>
</gene>
<proteinExistence type="inferred from homology"/>
<keyword evidence="6" id="KW-0862">Zinc</keyword>
<dbReference type="InterPro" id="IPR001431">
    <property type="entry name" value="Pept_M16_Zn_BS"/>
</dbReference>
<dbReference type="GO" id="GO:0046872">
    <property type="term" value="F:metal ion binding"/>
    <property type="evidence" value="ECO:0007669"/>
    <property type="project" value="UniProtKB-KW"/>
</dbReference>
<dbReference type="InterPro" id="IPR011765">
    <property type="entry name" value="Pept_M16_N"/>
</dbReference>
<dbReference type="RefSeq" id="WP_185683033.1">
    <property type="nucleotide sequence ID" value="NZ_JACLAU010000008.1"/>
</dbReference>
<keyword evidence="9" id="KW-0732">Signal</keyword>
<evidence type="ECO:0000256" key="2">
    <source>
        <dbReference type="ARBA" id="ARBA00007261"/>
    </source>
</evidence>
<dbReference type="SUPFAM" id="SSF63411">
    <property type="entry name" value="LuxS/MPP-like metallohydrolase"/>
    <property type="match status" value="4"/>
</dbReference>
<dbReference type="InterPro" id="IPR050626">
    <property type="entry name" value="Peptidase_M16"/>
</dbReference>
<evidence type="ECO:0000313" key="12">
    <source>
        <dbReference type="EMBL" id="MBC2651615.1"/>
    </source>
</evidence>
<keyword evidence="5" id="KW-0378">Hydrolase</keyword>
<dbReference type="GO" id="GO:0006508">
    <property type="term" value="P:proteolysis"/>
    <property type="evidence" value="ECO:0007669"/>
    <property type="project" value="UniProtKB-KW"/>
</dbReference>
<dbReference type="InterPro" id="IPR007863">
    <property type="entry name" value="Peptidase_M16_C"/>
</dbReference>
<comment type="similarity">
    <text evidence="2 8">Belongs to the peptidase M16 family.</text>
</comment>
<feature type="domain" description="Peptidase M16 C-terminal" evidence="11">
    <location>
        <begin position="714"/>
        <end position="874"/>
    </location>
</feature>
<dbReference type="Proteomes" id="UP000520156">
    <property type="component" value="Unassembled WGS sequence"/>
</dbReference>
<reference evidence="12 13" key="1">
    <citation type="submission" date="2020-08" db="EMBL/GenBank/DDBJ databases">
        <title>The genome sequence of Novosphingobium flavum 4Y4.</title>
        <authorList>
            <person name="Liu Y."/>
        </authorList>
    </citation>
    <scope>NUCLEOTIDE SEQUENCE [LARGE SCALE GENOMIC DNA]</scope>
    <source>
        <strain evidence="12 13">4Y4</strain>
    </source>
</reference>
<accession>A0A7X1F760</accession>
<feature type="signal peptide" evidence="9">
    <location>
        <begin position="1"/>
        <end position="26"/>
    </location>
</feature>
<evidence type="ECO:0000259" key="10">
    <source>
        <dbReference type="Pfam" id="PF00675"/>
    </source>
</evidence>
<protein>
    <submittedName>
        <fullName evidence="12">Insulinase family protein</fullName>
    </submittedName>
</protein>
<comment type="cofactor">
    <cofactor evidence="1">
        <name>Zn(2+)</name>
        <dbReference type="ChEBI" id="CHEBI:29105"/>
    </cofactor>
</comment>
<keyword evidence="3" id="KW-0645">Protease</keyword>
<dbReference type="PROSITE" id="PS00143">
    <property type="entry name" value="INSULINASE"/>
    <property type="match status" value="1"/>
</dbReference>